<accession>A0A068NSF1</accession>
<proteinExistence type="predicted"/>
<reference evidence="5 6" key="1">
    <citation type="journal article" date="2014" name="PLoS ONE">
        <title>The first complete genome sequence of the class fimbriimonadia in the phylum armatimonadetes.</title>
        <authorList>
            <person name="Hu Z.Y."/>
            <person name="Wang Y.Z."/>
            <person name="Im W.T."/>
            <person name="Wang S.Y."/>
            <person name="Zhao G.P."/>
            <person name="Zheng H.J."/>
            <person name="Quan Z.X."/>
        </authorList>
    </citation>
    <scope>NUCLEOTIDE SEQUENCE [LARGE SCALE GENOMIC DNA]</scope>
    <source>
        <strain evidence="5">Gsoil 348</strain>
    </source>
</reference>
<dbReference type="GO" id="GO:0016810">
    <property type="term" value="F:hydrolase activity, acting on carbon-nitrogen (but not peptide) bonds"/>
    <property type="evidence" value="ECO:0007669"/>
    <property type="project" value="InterPro"/>
</dbReference>
<gene>
    <name evidence="5" type="ORF">OP10G_1156</name>
</gene>
<dbReference type="PANTHER" id="PTHR34216">
    <property type="match status" value="1"/>
</dbReference>
<evidence type="ECO:0000313" key="5">
    <source>
        <dbReference type="EMBL" id="AIE84524.1"/>
    </source>
</evidence>
<dbReference type="GO" id="GO:0005975">
    <property type="term" value="P:carbohydrate metabolic process"/>
    <property type="evidence" value="ECO:0007669"/>
    <property type="project" value="InterPro"/>
</dbReference>
<dbReference type="RefSeq" id="WP_025226847.1">
    <property type="nucleotide sequence ID" value="NZ_CP007139.1"/>
</dbReference>
<dbReference type="Gene3D" id="3.20.20.370">
    <property type="entry name" value="Glycoside hydrolase/deacetylase"/>
    <property type="match status" value="1"/>
</dbReference>
<keyword evidence="6" id="KW-1185">Reference proteome</keyword>
<evidence type="ECO:0000256" key="3">
    <source>
        <dbReference type="SAM" id="SignalP"/>
    </source>
</evidence>
<dbReference type="EMBL" id="CP007139">
    <property type="protein sequence ID" value="AIE84524.1"/>
    <property type="molecule type" value="Genomic_DNA"/>
</dbReference>
<evidence type="ECO:0000259" key="4">
    <source>
        <dbReference type="Pfam" id="PF01522"/>
    </source>
</evidence>
<name>A0A068NSF1_FIMGI</name>
<dbReference type="GO" id="GO:0005576">
    <property type="term" value="C:extracellular region"/>
    <property type="evidence" value="ECO:0007669"/>
    <property type="project" value="UniProtKB-SubCell"/>
</dbReference>
<dbReference type="InterPro" id="IPR051398">
    <property type="entry name" value="Polysacch_Deacetylase"/>
</dbReference>
<dbReference type="eggNOG" id="COG0726">
    <property type="taxonomic scope" value="Bacteria"/>
</dbReference>
<dbReference type="AlphaFoldDB" id="A0A068NSF1"/>
<evidence type="ECO:0000313" key="6">
    <source>
        <dbReference type="Proteomes" id="UP000027982"/>
    </source>
</evidence>
<evidence type="ECO:0000256" key="1">
    <source>
        <dbReference type="ARBA" id="ARBA00004613"/>
    </source>
</evidence>
<dbReference type="Pfam" id="PF01522">
    <property type="entry name" value="Polysacc_deac_1"/>
    <property type="match status" value="1"/>
</dbReference>
<dbReference type="PANTHER" id="PTHR34216:SF3">
    <property type="entry name" value="POLY-BETA-1,6-N-ACETYL-D-GLUCOSAMINE N-DEACETYLASE"/>
    <property type="match status" value="1"/>
</dbReference>
<dbReference type="Proteomes" id="UP000027982">
    <property type="component" value="Chromosome"/>
</dbReference>
<dbReference type="InterPro" id="IPR011330">
    <property type="entry name" value="Glyco_hydro/deAcase_b/a-brl"/>
</dbReference>
<keyword evidence="2 3" id="KW-0732">Signal</keyword>
<protein>
    <submittedName>
        <fullName evidence="5">Polysaccharide deacetylase</fullName>
    </submittedName>
</protein>
<dbReference type="KEGG" id="fgi:OP10G_1156"/>
<dbReference type="STRING" id="661478.OP10G_1156"/>
<feature type="domain" description="NodB homology" evidence="4">
    <location>
        <begin position="137"/>
        <end position="240"/>
    </location>
</feature>
<evidence type="ECO:0000256" key="2">
    <source>
        <dbReference type="ARBA" id="ARBA00022729"/>
    </source>
</evidence>
<feature type="chain" id="PRO_5001654215" evidence="3">
    <location>
        <begin position="29"/>
        <end position="310"/>
    </location>
</feature>
<sequence>MPLLRPVVFSLFACLMVGQMGCVGPAEAPDGVTTGGGSAVTAAVLGKPVRVTNRQANTKGGVLVLMYHKFAPKETRYDRSFDHFRHDLQRLYDMGFRPVTMSEYLSDRLNIAPGASPVVITVDDSNSTQFTMRDDGTVDPECAVGIWQDFAAIHPDFPVKATWYVLPTVMWGQPKWQDRKVEILKESGSELASHTWSHPVLRKLTDRQVKTEIARSIDFLAKYGFDKVSFAYPYGVFPKHMDILDGFWQNHRAYTLTGAVTCDTDIAPAPAADDLRPFKVPRVEALEGPLGVDYWLDRIESGKSKVFVAP</sequence>
<organism evidence="5 6">
    <name type="scientific">Fimbriimonas ginsengisoli Gsoil 348</name>
    <dbReference type="NCBI Taxonomy" id="661478"/>
    <lineage>
        <taxon>Bacteria</taxon>
        <taxon>Bacillati</taxon>
        <taxon>Armatimonadota</taxon>
        <taxon>Fimbriimonadia</taxon>
        <taxon>Fimbriimonadales</taxon>
        <taxon>Fimbriimonadaceae</taxon>
        <taxon>Fimbriimonas</taxon>
    </lineage>
</organism>
<dbReference type="HOGENOM" id="CLU_058366_0_0_0"/>
<comment type="subcellular location">
    <subcellularLocation>
        <location evidence="1">Secreted</location>
    </subcellularLocation>
</comment>
<dbReference type="InterPro" id="IPR002509">
    <property type="entry name" value="NODB_dom"/>
</dbReference>
<feature type="signal peptide" evidence="3">
    <location>
        <begin position="1"/>
        <end position="28"/>
    </location>
</feature>
<dbReference type="SUPFAM" id="SSF88713">
    <property type="entry name" value="Glycoside hydrolase/deacetylase"/>
    <property type="match status" value="1"/>
</dbReference>